<dbReference type="Gene3D" id="2.30.42.10">
    <property type="match status" value="1"/>
</dbReference>
<dbReference type="AlphaFoldDB" id="A0A7X0LLX7"/>
<dbReference type="RefSeq" id="WP_184678942.1">
    <property type="nucleotide sequence ID" value="NZ_JACHGY010000001.1"/>
</dbReference>
<dbReference type="Pfam" id="PF17820">
    <property type="entry name" value="PDZ_6"/>
    <property type="match status" value="1"/>
</dbReference>
<dbReference type="PROSITE" id="PS50106">
    <property type="entry name" value="PDZ"/>
    <property type="match status" value="1"/>
</dbReference>
<keyword evidence="5" id="KW-1185">Reference proteome</keyword>
<evidence type="ECO:0000256" key="2">
    <source>
        <dbReference type="SAM" id="SignalP"/>
    </source>
</evidence>
<dbReference type="SMART" id="SM00228">
    <property type="entry name" value="PDZ"/>
    <property type="match status" value="1"/>
</dbReference>
<dbReference type="InterPro" id="IPR036034">
    <property type="entry name" value="PDZ_sf"/>
</dbReference>
<evidence type="ECO:0000259" key="3">
    <source>
        <dbReference type="PROSITE" id="PS50106"/>
    </source>
</evidence>
<evidence type="ECO:0000256" key="1">
    <source>
        <dbReference type="SAM" id="MobiDB-lite"/>
    </source>
</evidence>
<feature type="chain" id="PRO_5031435439" description="PDZ domain-containing protein" evidence="2">
    <location>
        <begin position="26"/>
        <end position="330"/>
    </location>
</feature>
<evidence type="ECO:0000313" key="5">
    <source>
        <dbReference type="Proteomes" id="UP000541810"/>
    </source>
</evidence>
<sequence>MKSRFAVPTLIISAGLAGLHTAALAEDVPAIEPEAQPQADPAAADNAPGFLGVAVAETLAPPNAAPETPETVLVVSHVLPGSPADAAGLRSGDLLLKFDGQVMLHPTQLTRLVPTYPAGQEVELTLLRDGEQLSQPATLAERPAELGDRPAVAPRIEQPPFAEWEALPFELQPNNLQHDLQEMQQRMDRQFEQIWQIFREGLGEGWPGDDLWDNGDPIKLDFDLDLNNLPGNFGQSVTVLQDMAHKLTITQNQDGRHLKATDLEGNTLFEGPIDTTEQLNAVPEDIRTKIPEPGDNAMPELRRIVPENWPPFRQERPDNVEQPAPQGRAV</sequence>
<dbReference type="InterPro" id="IPR041489">
    <property type="entry name" value="PDZ_6"/>
</dbReference>
<proteinExistence type="predicted"/>
<protein>
    <recommendedName>
        <fullName evidence="3">PDZ domain-containing protein</fullName>
    </recommendedName>
</protein>
<dbReference type="Proteomes" id="UP000541810">
    <property type="component" value="Unassembled WGS sequence"/>
</dbReference>
<dbReference type="InterPro" id="IPR001478">
    <property type="entry name" value="PDZ"/>
</dbReference>
<comment type="caution">
    <text evidence="4">The sequence shown here is derived from an EMBL/GenBank/DDBJ whole genome shotgun (WGS) entry which is preliminary data.</text>
</comment>
<gene>
    <name evidence="4" type="ORF">HNQ40_003283</name>
</gene>
<accession>A0A7X0LLX7</accession>
<feature type="signal peptide" evidence="2">
    <location>
        <begin position="1"/>
        <end position="25"/>
    </location>
</feature>
<dbReference type="EMBL" id="JACHGY010000001">
    <property type="protein sequence ID" value="MBB6431477.1"/>
    <property type="molecule type" value="Genomic_DNA"/>
</dbReference>
<dbReference type="SUPFAM" id="SSF50156">
    <property type="entry name" value="PDZ domain-like"/>
    <property type="match status" value="1"/>
</dbReference>
<organism evidence="4 5">
    <name type="scientific">Algisphaera agarilytica</name>
    <dbReference type="NCBI Taxonomy" id="1385975"/>
    <lineage>
        <taxon>Bacteria</taxon>
        <taxon>Pseudomonadati</taxon>
        <taxon>Planctomycetota</taxon>
        <taxon>Phycisphaerae</taxon>
        <taxon>Phycisphaerales</taxon>
        <taxon>Phycisphaeraceae</taxon>
        <taxon>Algisphaera</taxon>
    </lineage>
</organism>
<name>A0A7X0LLX7_9BACT</name>
<feature type="domain" description="PDZ" evidence="3">
    <location>
        <begin position="49"/>
        <end position="130"/>
    </location>
</feature>
<reference evidence="4 5" key="1">
    <citation type="submission" date="2020-08" db="EMBL/GenBank/DDBJ databases">
        <title>Genomic Encyclopedia of Type Strains, Phase IV (KMG-IV): sequencing the most valuable type-strain genomes for metagenomic binning, comparative biology and taxonomic classification.</title>
        <authorList>
            <person name="Goeker M."/>
        </authorList>
    </citation>
    <scope>NUCLEOTIDE SEQUENCE [LARGE SCALE GENOMIC DNA]</scope>
    <source>
        <strain evidence="4 5">DSM 103725</strain>
    </source>
</reference>
<feature type="region of interest" description="Disordered" evidence="1">
    <location>
        <begin position="306"/>
        <end position="330"/>
    </location>
</feature>
<keyword evidence="2" id="KW-0732">Signal</keyword>
<evidence type="ECO:0000313" key="4">
    <source>
        <dbReference type="EMBL" id="MBB6431477.1"/>
    </source>
</evidence>